<dbReference type="InterPro" id="IPR050583">
    <property type="entry name" value="Mycobacterial_A85_antigen"/>
</dbReference>
<dbReference type="RefSeq" id="WP_378290808.1">
    <property type="nucleotide sequence ID" value="NZ_JBHULE010000008.1"/>
</dbReference>
<dbReference type="Proteomes" id="UP001597319">
    <property type="component" value="Unassembled WGS sequence"/>
</dbReference>
<name>A0ABW5LBP9_9FLAO</name>
<accession>A0ABW5LBP9</accession>
<dbReference type="SUPFAM" id="SSF82171">
    <property type="entry name" value="DPP6 N-terminal domain-like"/>
    <property type="match status" value="1"/>
</dbReference>
<dbReference type="InterPro" id="IPR011659">
    <property type="entry name" value="WD40"/>
</dbReference>
<evidence type="ECO:0000313" key="2">
    <source>
        <dbReference type="EMBL" id="MFD2562317.1"/>
    </source>
</evidence>
<organism evidence="2 3">
    <name type="scientific">Aquimarina rubra</name>
    <dbReference type="NCBI Taxonomy" id="1920033"/>
    <lineage>
        <taxon>Bacteria</taxon>
        <taxon>Pseudomonadati</taxon>
        <taxon>Bacteroidota</taxon>
        <taxon>Flavobacteriia</taxon>
        <taxon>Flavobacteriales</taxon>
        <taxon>Flavobacteriaceae</taxon>
        <taxon>Aquimarina</taxon>
    </lineage>
</organism>
<dbReference type="Pfam" id="PF00756">
    <property type="entry name" value="Esterase"/>
    <property type="match status" value="1"/>
</dbReference>
<dbReference type="InterPro" id="IPR000801">
    <property type="entry name" value="Esterase-like"/>
</dbReference>
<dbReference type="SUPFAM" id="SSF53474">
    <property type="entry name" value="alpha/beta-Hydrolases"/>
    <property type="match status" value="1"/>
</dbReference>
<keyword evidence="2" id="KW-0378">Hydrolase</keyword>
<dbReference type="PANTHER" id="PTHR48098:SF6">
    <property type="entry name" value="FERRI-BACILLIBACTIN ESTERASE BESA"/>
    <property type="match status" value="1"/>
</dbReference>
<protein>
    <submittedName>
        <fullName evidence="2">Alpha/beta hydrolase-fold protein</fullName>
    </submittedName>
</protein>
<keyword evidence="1" id="KW-0732">Signal</keyword>
<evidence type="ECO:0000256" key="1">
    <source>
        <dbReference type="SAM" id="SignalP"/>
    </source>
</evidence>
<feature type="chain" id="PRO_5045851740" evidence="1">
    <location>
        <begin position="21"/>
        <end position="568"/>
    </location>
</feature>
<comment type="caution">
    <text evidence="2">The sequence shown here is derived from an EMBL/GenBank/DDBJ whole genome shotgun (WGS) entry which is preliminary data.</text>
</comment>
<dbReference type="GO" id="GO:0016787">
    <property type="term" value="F:hydrolase activity"/>
    <property type="evidence" value="ECO:0007669"/>
    <property type="project" value="UniProtKB-KW"/>
</dbReference>
<gene>
    <name evidence="2" type="ORF">ACFSR1_06510</name>
</gene>
<dbReference type="PANTHER" id="PTHR48098">
    <property type="entry name" value="ENTEROCHELIN ESTERASE-RELATED"/>
    <property type="match status" value="1"/>
</dbReference>
<proteinExistence type="predicted"/>
<dbReference type="EMBL" id="JBHULE010000008">
    <property type="protein sequence ID" value="MFD2562317.1"/>
    <property type="molecule type" value="Genomic_DNA"/>
</dbReference>
<reference evidence="3" key="1">
    <citation type="journal article" date="2019" name="Int. J. Syst. Evol. Microbiol.">
        <title>The Global Catalogue of Microorganisms (GCM) 10K type strain sequencing project: providing services to taxonomists for standard genome sequencing and annotation.</title>
        <authorList>
            <consortium name="The Broad Institute Genomics Platform"/>
            <consortium name="The Broad Institute Genome Sequencing Center for Infectious Disease"/>
            <person name="Wu L."/>
            <person name="Ma J."/>
        </authorList>
    </citation>
    <scope>NUCLEOTIDE SEQUENCE [LARGE SCALE GENOMIC DNA]</scope>
    <source>
        <strain evidence="3">KCTC 52274</strain>
    </source>
</reference>
<evidence type="ECO:0000313" key="3">
    <source>
        <dbReference type="Proteomes" id="UP001597319"/>
    </source>
</evidence>
<dbReference type="InterPro" id="IPR029058">
    <property type="entry name" value="AB_hydrolase_fold"/>
</dbReference>
<dbReference type="Pfam" id="PF07676">
    <property type="entry name" value="PD40"/>
    <property type="match status" value="2"/>
</dbReference>
<keyword evidence="3" id="KW-1185">Reference proteome</keyword>
<feature type="signal peptide" evidence="1">
    <location>
        <begin position="1"/>
        <end position="20"/>
    </location>
</feature>
<sequence>MKITKLLILTLVISLNAVLAQENTQHVESSSLVVPQIQLVPIKDTKTEKNYELYIELPENYSENNNKTYPVLYYTDAMWHLEILSASTEYMLEDVILVGISWQKDIAENLKQQYGAHASRFTDYSFWKKANPNHPKLKFGQAENHLRFIRNDVIQYVDNSYRTDPDSRTYFGYSLSGAFGAYILLTQPDTFNNYILGSPLSKGLVPYLSEIDAKLGAFRSNKNKTLNANVFIAYGTLEKEKAEPTNEFINLLNNRTNLNVSIQNKAIKGDHQTAFPMIAIQSVDWLSSLQDKTKTFINSDSLTVEIPYLGQKPPGLVPEPFAPGLVTTKNWQYGGVFTPDLKEFYFIREVGEEEDKKMEFVVFEYKNKSWQERVISKRVGQPFISPDGKIMHLGKRYMERTEDGDWSEIKKLDSVFQKIQIMRLTASSKGTYVFDEIGMPDGDGVIRYSRLIDGKREQPKAFGTAINTGSMNAHPFIAPDESYLIWDGRRDSGYGHSDLYISFKQKDGSWGEAINMGDKINTAAWEAGASVTPDGKYLLFNRNMGSDKYENVDVFWVDAKIIETLRPE</sequence>
<dbReference type="Gene3D" id="3.40.50.1820">
    <property type="entry name" value="alpha/beta hydrolase"/>
    <property type="match status" value="1"/>
</dbReference>